<dbReference type="EMBL" id="JAPQKQ010000001">
    <property type="protein sequence ID" value="KAJ5212983.1"/>
    <property type="molecule type" value="Genomic_DNA"/>
</dbReference>
<comment type="caution">
    <text evidence="2">The sequence shown here is derived from an EMBL/GenBank/DDBJ whole genome shotgun (WGS) entry which is preliminary data.</text>
</comment>
<accession>A0A9W9N4C0</accession>
<protein>
    <recommendedName>
        <fullName evidence="1">Carboxylesterase type B domain-containing protein</fullName>
    </recommendedName>
</protein>
<dbReference type="PROSITE" id="PS00941">
    <property type="entry name" value="CARBOXYLESTERASE_B_2"/>
    <property type="match status" value="1"/>
</dbReference>
<dbReference type="SUPFAM" id="SSF53474">
    <property type="entry name" value="alpha/beta-Hydrolases"/>
    <property type="match status" value="1"/>
</dbReference>
<dbReference type="PANTHER" id="PTHR43142:SF6">
    <property type="entry name" value="PUTATIVE (AFU_ORTHOLOGUE AFUA_7G01710)-RELATED"/>
    <property type="match status" value="1"/>
</dbReference>
<dbReference type="InterPro" id="IPR002018">
    <property type="entry name" value="CarbesteraseB"/>
</dbReference>
<keyword evidence="3" id="KW-1185">Reference proteome</keyword>
<dbReference type="Gene3D" id="3.40.50.1820">
    <property type="entry name" value="alpha/beta hydrolase"/>
    <property type="match status" value="1"/>
</dbReference>
<dbReference type="PANTHER" id="PTHR43142">
    <property type="entry name" value="CARBOXYLIC ESTER HYDROLASE"/>
    <property type="match status" value="1"/>
</dbReference>
<name>A0A9W9N4C0_9EURO</name>
<proteinExistence type="predicted"/>
<evidence type="ECO:0000313" key="2">
    <source>
        <dbReference type="EMBL" id="KAJ5212983.1"/>
    </source>
</evidence>
<organism evidence="2 3">
    <name type="scientific">Penicillium cf. viridicatum</name>
    <dbReference type="NCBI Taxonomy" id="2972119"/>
    <lineage>
        <taxon>Eukaryota</taxon>
        <taxon>Fungi</taxon>
        <taxon>Dikarya</taxon>
        <taxon>Ascomycota</taxon>
        <taxon>Pezizomycotina</taxon>
        <taxon>Eurotiomycetes</taxon>
        <taxon>Eurotiomycetidae</taxon>
        <taxon>Eurotiales</taxon>
        <taxon>Aspergillaceae</taxon>
        <taxon>Penicillium</taxon>
    </lineage>
</organism>
<dbReference type="AlphaFoldDB" id="A0A9W9N4C0"/>
<gene>
    <name evidence="2" type="ORF">N7449_000152</name>
</gene>
<dbReference type="InterPro" id="IPR019819">
    <property type="entry name" value="Carboxylesterase_B_CS"/>
</dbReference>
<dbReference type="GO" id="GO:0072330">
    <property type="term" value="P:monocarboxylic acid biosynthetic process"/>
    <property type="evidence" value="ECO:0007669"/>
    <property type="project" value="UniProtKB-ARBA"/>
</dbReference>
<dbReference type="Proteomes" id="UP001150942">
    <property type="component" value="Unassembled WGS sequence"/>
</dbReference>
<feature type="domain" description="Carboxylesterase type B" evidence="1">
    <location>
        <begin position="233"/>
        <end position="703"/>
    </location>
</feature>
<dbReference type="Pfam" id="PF00135">
    <property type="entry name" value="COesterase"/>
    <property type="match status" value="1"/>
</dbReference>
<dbReference type="InterPro" id="IPR029058">
    <property type="entry name" value="AB_hydrolase_fold"/>
</dbReference>
<dbReference type="GO" id="GO:0017000">
    <property type="term" value="P:antibiotic biosynthetic process"/>
    <property type="evidence" value="ECO:0007669"/>
    <property type="project" value="UniProtKB-ARBA"/>
</dbReference>
<reference evidence="2" key="1">
    <citation type="submission" date="2022-11" db="EMBL/GenBank/DDBJ databases">
        <authorList>
            <person name="Petersen C."/>
        </authorList>
    </citation>
    <scope>NUCLEOTIDE SEQUENCE</scope>
    <source>
        <strain evidence="2">IBT 20477</strain>
    </source>
</reference>
<reference evidence="2" key="2">
    <citation type="journal article" date="2023" name="IMA Fungus">
        <title>Comparative genomic study of the Penicillium genus elucidates a diverse pangenome and 15 lateral gene transfer events.</title>
        <authorList>
            <person name="Petersen C."/>
            <person name="Sorensen T."/>
            <person name="Nielsen M.R."/>
            <person name="Sondergaard T.E."/>
            <person name="Sorensen J.L."/>
            <person name="Fitzpatrick D.A."/>
            <person name="Frisvad J.C."/>
            <person name="Nielsen K.L."/>
        </authorList>
    </citation>
    <scope>NUCLEOTIDE SEQUENCE</scope>
    <source>
        <strain evidence="2">IBT 20477</strain>
    </source>
</reference>
<evidence type="ECO:0000259" key="1">
    <source>
        <dbReference type="Pfam" id="PF00135"/>
    </source>
</evidence>
<dbReference type="OrthoDB" id="408631at2759"/>
<evidence type="ECO:0000313" key="3">
    <source>
        <dbReference type="Proteomes" id="UP001150942"/>
    </source>
</evidence>
<sequence length="787" mass="85700">MSSMTSIAKSGKSANYKFMRCVMLHQAKFYHHILEECLFTDASTDSSSLKVYLEMKSKFVVFVLSLLFGQALAEERHPLVTSLGALRVLHYNNLGPQNNGTSAVLAHEHSSYADATAKCTAIGEKLFPWSSKQNDSQTELGYELDYLVFAKELGADDYLWLSTEQDSHKNCFAFSISHRQIIPKQCKEKLSALCTSTPPTTTDLDGAARETAKLTVTSNDYTLTGYRDARSFRFLGVPFASPPIEDLRLAPPQGYTGPKNIDATSMGDICIQSPSPLSTVPIRGMSEDCLYLNIFTPFLPHDGTKNTALRPVAVYVYGGEFTKGASSLIDYDGGNFASRSDVVVVTLNYRLGALGFLSTGSLTTGSYGIQDQIIALEWVQKHISALGGDPSRVTVFGHSSGGQSVVALLSSTAAKGLFSGALVQSANFDLPWFSRDLYSKYIAPEIANAVGCEGNDSEESLVKCLRSVPASMYLDNSTEFQAATKTFSSTIADHFYNSTQAIGAAEPFMPMVDDTGSGVIDDQFNALLTNNSLPINVPTMFTTVRDEASLYMGILGSTKAPLATLLNATFGETLAQNIIASGAYNVDNSDTNAVFNAASDALTQSLWTCPQGYLLDNSNSAFPSLYEIQITDGHAQTSNMPDICYPNSEYNASCHTSDNLLAWGTLNTKTEDVKPYYDDRDILHSQLVHDVFGAFFRERNPNPDLEFLKVRGPAYASTLSIFGGEVGSNFLLGRTEKGFVIEPYTADERNMTLLGMPPSSTANFENEDICAVLRDYGFTFQRANLSD</sequence>